<dbReference type="PANTHER" id="PTHR34613:SF1">
    <property type="entry name" value="SLL6017 PROTEIN"/>
    <property type="match status" value="1"/>
</dbReference>
<reference evidence="2 4" key="1">
    <citation type="submission" date="2018-04" db="EMBL/GenBank/DDBJ databases">
        <title>Complete genome sequences of Streptomyces griseoviridis K61 and characterization of antagonistic properties of biological control agents.</title>
        <authorList>
            <person name="Mariita R.M."/>
            <person name="Sello J.K."/>
        </authorList>
    </citation>
    <scope>NUCLEOTIDE SEQUENCE [LARGE SCALE GENOMIC DNA]</scope>
    <source>
        <strain evidence="2 4">K61</strain>
    </source>
</reference>
<evidence type="ECO:0000313" key="4">
    <source>
        <dbReference type="Proteomes" id="UP000501753"/>
    </source>
</evidence>
<gene>
    <name evidence="2" type="ORF">DDJ31_14330</name>
    <name evidence="1" type="ORF">ELQ87_24945</name>
</gene>
<dbReference type="AlphaFoldDB" id="A0A3Q9KQL9"/>
<reference evidence="1 3" key="2">
    <citation type="submission" date="2018-12" db="EMBL/GenBank/DDBJ databases">
        <title>Streptomyces griseoviridis F1-27 complete genome.</title>
        <authorList>
            <person name="Mariita R.M."/>
            <person name="Sello J.K."/>
        </authorList>
    </citation>
    <scope>NUCLEOTIDE SEQUENCE [LARGE SCALE GENOMIC DNA]</scope>
    <source>
        <strain evidence="1 3">F1-27</strain>
    </source>
</reference>
<keyword evidence="4" id="KW-1185">Reference proteome</keyword>
<dbReference type="RefSeq" id="WP_127179936.1">
    <property type="nucleotide sequence ID" value="NZ_CP029078.1"/>
</dbReference>
<organism evidence="1 3">
    <name type="scientific">Streptomyces griseoviridis</name>
    <dbReference type="NCBI Taxonomy" id="45398"/>
    <lineage>
        <taxon>Bacteria</taxon>
        <taxon>Bacillati</taxon>
        <taxon>Actinomycetota</taxon>
        <taxon>Actinomycetes</taxon>
        <taxon>Kitasatosporales</taxon>
        <taxon>Streptomycetaceae</taxon>
        <taxon>Streptomyces</taxon>
    </lineage>
</organism>
<dbReference type="EMBL" id="CP034687">
    <property type="protein sequence ID" value="AZS87134.1"/>
    <property type="molecule type" value="Genomic_DNA"/>
</dbReference>
<evidence type="ECO:0000313" key="1">
    <source>
        <dbReference type="EMBL" id="AZS87134.1"/>
    </source>
</evidence>
<sequence length="81" mass="9556">MTAIQYFWRHPLAEQVREEGREEGRLEKCRELVIDILKWRGLPVTDSVRERVSRCADPVQLEAWGQRAVRVSDTEELFADE</sequence>
<dbReference type="Proteomes" id="UP000501753">
    <property type="component" value="Chromosome"/>
</dbReference>
<dbReference type="Proteomes" id="UP000271291">
    <property type="component" value="Chromosome"/>
</dbReference>
<protein>
    <recommendedName>
        <fullName evidence="5">DUF4351 domain-containing protein</fullName>
    </recommendedName>
</protein>
<evidence type="ECO:0000313" key="2">
    <source>
        <dbReference type="EMBL" id="QCN90562.1"/>
    </source>
</evidence>
<dbReference type="EMBL" id="CP029078">
    <property type="protein sequence ID" value="QCN90562.1"/>
    <property type="molecule type" value="Genomic_DNA"/>
</dbReference>
<dbReference type="PANTHER" id="PTHR34613">
    <property type="entry name" value="SLL0800 PROTEIN"/>
    <property type="match status" value="1"/>
</dbReference>
<proteinExistence type="predicted"/>
<evidence type="ECO:0008006" key="5">
    <source>
        <dbReference type="Google" id="ProtNLM"/>
    </source>
</evidence>
<dbReference type="OrthoDB" id="3539696at2"/>
<name>A0A3Q9KQL9_STRGD</name>
<dbReference type="KEGG" id="sgd:ELQ87_24945"/>
<accession>A0A3Q9KQL9</accession>
<evidence type="ECO:0000313" key="3">
    <source>
        <dbReference type="Proteomes" id="UP000271291"/>
    </source>
</evidence>